<evidence type="ECO:0000313" key="2">
    <source>
        <dbReference type="Proteomes" id="UP000259328"/>
    </source>
</evidence>
<dbReference type="EMBL" id="LS991953">
    <property type="protein sequence ID" value="SYV92938.1"/>
    <property type="molecule type" value="Genomic_DNA"/>
</dbReference>
<accession>A0A3B0P732</accession>
<name>A0A3B0P732_MYCSY</name>
<feature type="non-terminal residue" evidence="1">
    <location>
        <position position="92"/>
    </location>
</feature>
<dbReference type="AlphaFoldDB" id="A0A3B0P732"/>
<organism evidence="1 2">
    <name type="scientific">Mycoplasmopsis synoviae</name>
    <name type="common">Mycoplasma synoviae</name>
    <dbReference type="NCBI Taxonomy" id="2109"/>
    <lineage>
        <taxon>Bacteria</taxon>
        <taxon>Bacillati</taxon>
        <taxon>Mycoplasmatota</taxon>
        <taxon>Mycoplasmoidales</taxon>
        <taxon>Metamycoplasmataceae</taxon>
        <taxon>Mycoplasmopsis</taxon>
    </lineage>
</organism>
<reference evidence="2" key="1">
    <citation type="submission" date="2018-06" db="EMBL/GenBank/DDBJ databases">
        <authorList>
            <consortium name="Pathogen Informatics"/>
        </authorList>
    </citation>
    <scope>NUCLEOTIDE SEQUENCE [LARGE SCALE GENOMIC DNA]</scope>
    <source>
        <strain evidence="2">NCTC10124</strain>
    </source>
</reference>
<protein>
    <submittedName>
        <fullName evidence="1">Uncharacterized protein</fullName>
    </submittedName>
</protein>
<sequence length="92" mass="10497">MKLLLYESGEGCDRNIKFLTGFSSFETKSLALLPRATMMQSLLNPSIRSTTFKVKLSQPIFLCESGLFLETVSTVFSNKTFCLLQFFKLLLW</sequence>
<proteinExistence type="predicted"/>
<evidence type="ECO:0000313" key="1">
    <source>
        <dbReference type="EMBL" id="SYV92938.1"/>
    </source>
</evidence>
<gene>
    <name evidence="1" type="ORF">NCTC10124_00666</name>
</gene>
<dbReference type="Proteomes" id="UP000259328">
    <property type="component" value="Chromosome"/>
</dbReference>